<evidence type="ECO:0000256" key="1">
    <source>
        <dbReference type="SAM" id="MobiDB-lite"/>
    </source>
</evidence>
<comment type="caution">
    <text evidence="2">The sequence shown here is derived from an EMBL/GenBank/DDBJ whole genome shotgun (WGS) entry which is preliminary data.</text>
</comment>
<feature type="region of interest" description="Disordered" evidence="1">
    <location>
        <begin position="69"/>
        <end position="90"/>
    </location>
</feature>
<dbReference type="Proteomes" id="UP000824120">
    <property type="component" value="Chromosome 6"/>
</dbReference>
<dbReference type="EMBL" id="JACXVP010000006">
    <property type="protein sequence ID" value="KAG5598524.1"/>
    <property type="molecule type" value="Genomic_DNA"/>
</dbReference>
<organism evidence="2 3">
    <name type="scientific">Solanum commersonii</name>
    <name type="common">Commerson's wild potato</name>
    <name type="synonym">Commerson's nightshade</name>
    <dbReference type="NCBI Taxonomy" id="4109"/>
    <lineage>
        <taxon>Eukaryota</taxon>
        <taxon>Viridiplantae</taxon>
        <taxon>Streptophyta</taxon>
        <taxon>Embryophyta</taxon>
        <taxon>Tracheophyta</taxon>
        <taxon>Spermatophyta</taxon>
        <taxon>Magnoliopsida</taxon>
        <taxon>eudicotyledons</taxon>
        <taxon>Gunneridae</taxon>
        <taxon>Pentapetalae</taxon>
        <taxon>asterids</taxon>
        <taxon>lamiids</taxon>
        <taxon>Solanales</taxon>
        <taxon>Solanaceae</taxon>
        <taxon>Solanoideae</taxon>
        <taxon>Solaneae</taxon>
        <taxon>Solanum</taxon>
    </lineage>
</organism>
<sequence length="90" mass="10445">MCIWANTKWGSYIGVFEMCDHHFLFEFPTKIMAEHTLTGDWSGKRKHYICHGGLWHLLGEKKMMKEIKKDAEGESKTKKLSSKIISDVLT</sequence>
<accession>A0A9J5YH16</accession>
<dbReference type="AlphaFoldDB" id="A0A9J5YH16"/>
<evidence type="ECO:0000313" key="3">
    <source>
        <dbReference type="Proteomes" id="UP000824120"/>
    </source>
</evidence>
<gene>
    <name evidence="2" type="ORF">H5410_029894</name>
</gene>
<protein>
    <submittedName>
        <fullName evidence="2">Uncharacterized protein</fullName>
    </submittedName>
</protein>
<keyword evidence="3" id="KW-1185">Reference proteome</keyword>
<name>A0A9J5YH16_SOLCO</name>
<reference evidence="2 3" key="1">
    <citation type="submission" date="2020-09" db="EMBL/GenBank/DDBJ databases">
        <title>De no assembly of potato wild relative species, Solanum commersonii.</title>
        <authorList>
            <person name="Cho K."/>
        </authorList>
    </citation>
    <scope>NUCLEOTIDE SEQUENCE [LARGE SCALE GENOMIC DNA]</scope>
    <source>
        <strain evidence="2">LZ3.2</strain>
        <tissue evidence="2">Leaf</tissue>
    </source>
</reference>
<evidence type="ECO:0000313" key="2">
    <source>
        <dbReference type="EMBL" id="KAG5598524.1"/>
    </source>
</evidence>
<proteinExistence type="predicted"/>